<dbReference type="Proteomes" id="UP001142462">
    <property type="component" value="Unassembled WGS sequence"/>
</dbReference>
<keyword evidence="10" id="KW-1185">Reference proteome</keyword>
<evidence type="ECO:0000256" key="6">
    <source>
        <dbReference type="ARBA" id="ARBA00023239"/>
    </source>
</evidence>
<dbReference type="GO" id="GO:0051997">
    <property type="term" value="F:2-oxo-4-hydroxy-4-carboxy-5-ureidoimidazoline decarboxylase activity"/>
    <property type="evidence" value="ECO:0007669"/>
    <property type="project" value="UniProtKB-EC"/>
</dbReference>
<evidence type="ECO:0000256" key="3">
    <source>
        <dbReference type="ARBA" id="ARBA00012257"/>
    </source>
</evidence>
<dbReference type="GO" id="GO:0019628">
    <property type="term" value="P:urate catabolic process"/>
    <property type="evidence" value="ECO:0007669"/>
    <property type="project" value="TreeGrafter"/>
</dbReference>
<dbReference type="NCBIfam" id="NF010372">
    <property type="entry name" value="PRK13798.1"/>
    <property type="match status" value="1"/>
</dbReference>
<organism evidence="9 10">
    <name type="scientific">Microbacterium barkeri</name>
    <dbReference type="NCBI Taxonomy" id="33917"/>
    <lineage>
        <taxon>Bacteria</taxon>
        <taxon>Bacillati</taxon>
        <taxon>Actinomycetota</taxon>
        <taxon>Actinomycetes</taxon>
        <taxon>Micrococcales</taxon>
        <taxon>Microbacteriaceae</taxon>
        <taxon>Microbacterium</taxon>
    </lineage>
</organism>
<dbReference type="GO" id="GO:0006144">
    <property type="term" value="P:purine nucleobase metabolic process"/>
    <property type="evidence" value="ECO:0007669"/>
    <property type="project" value="UniProtKB-KW"/>
</dbReference>
<accession>A0A9W6H4R9</accession>
<evidence type="ECO:0000313" key="9">
    <source>
        <dbReference type="EMBL" id="GLJ62257.1"/>
    </source>
</evidence>
<evidence type="ECO:0000313" key="10">
    <source>
        <dbReference type="Proteomes" id="UP001142462"/>
    </source>
</evidence>
<dbReference type="InterPro" id="IPR018020">
    <property type="entry name" value="OHCU_decarboxylase"/>
</dbReference>
<reference evidence="9" key="2">
    <citation type="submission" date="2023-01" db="EMBL/GenBank/DDBJ databases">
        <authorList>
            <person name="Sun Q."/>
            <person name="Evtushenko L."/>
        </authorList>
    </citation>
    <scope>NUCLEOTIDE SEQUENCE</scope>
    <source>
        <strain evidence="9">VKM Ac-1020</strain>
    </source>
</reference>
<comment type="pathway">
    <text evidence="2">Purine metabolism; urate degradation; (S)-allantoin from urate: step 3/3.</text>
</comment>
<sequence>MTLAAFNQLTPTEADALIRPAADIDRWVEAVVSARPYSNVEEVLSAARERALDWTDEDIDAALAHHPRIGDRPSGSSTEAGMSRGEQAGVDAGDAALAAELHAGNRAYEERFGRVFLIRAAGRGGREILDELNRRLDNTDEDEIREVAEQLREIALLRLEGILRA</sequence>
<keyword evidence="5" id="KW-0210">Decarboxylase</keyword>
<name>A0A9W6H4R9_9MICO</name>
<keyword evidence="4" id="KW-0659">Purine metabolism</keyword>
<keyword evidence="6" id="KW-0456">Lyase</keyword>
<dbReference type="InterPro" id="IPR017595">
    <property type="entry name" value="OHCU_decarboxylase-2"/>
</dbReference>
<evidence type="ECO:0000256" key="1">
    <source>
        <dbReference type="ARBA" id="ARBA00001163"/>
    </source>
</evidence>
<evidence type="ECO:0000259" key="8">
    <source>
        <dbReference type="Pfam" id="PF09349"/>
    </source>
</evidence>
<evidence type="ECO:0000256" key="7">
    <source>
        <dbReference type="SAM" id="MobiDB-lite"/>
    </source>
</evidence>
<dbReference type="AlphaFoldDB" id="A0A9W6H4R9"/>
<protein>
    <recommendedName>
        <fullName evidence="3">2-oxo-4-hydroxy-4-carboxy-5-ureidoimidazoline decarboxylase</fullName>
        <ecNumber evidence="3">4.1.1.97</ecNumber>
    </recommendedName>
</protein>
<comment type="caution">
    <text evidence="9">The sequence shown here is derived from an EMBL/GenBank/DDBJ whole genome shotgun (WGS) entry which is preliminary data.</text>
</comment>
<feature type="region of interest" description="Disordered" evidence="7">
    <location>
        <begin position="66"/>
        <end position="86"/>
    </location>
</feature>
<evidence type="ECO:0000256" key="2">
    <source>
        <dbReference type="ARBA" id="ARBA00004754"/>
    </source>
</evidence>
<dbReference type="Pfam" id="PF09349">
    <property type="entry name" value="OHCU_decarbox"/>
    <property type="match status" value="1"/>
</dbReference>
<dbReference type="SUPFAM" id="SSF158694">
    <property type="entry name" value="UraD-Like"/>
    <property type="match status" value="1"/>
</dbReference>
<gene>
    <name evidence="9" type="ORF">GCM10017576_23870</name>
</gene>
<dbReference type="EMBL" id="BSEJ01000011">
    <property type="protein sequence ID" value="GLJ62257.1"/>
    <property type="molecule type" value="Genomic_DNA"/>
</dbReference>
<dbReference type="NCBIfam" id="TIGR03180">
    <property type="entry name" value="UraD_2"/>
    <property type="match status" value="1"/>
</dbReference>
<evidence type="ECO:0000256" key="5">
    <source>
        <dbReference type="ARBA" id="ARBA00022793"/>
    </source>
</evidence>
<feature type="domain" description="Oxo-4-hydroxy-4-carboxy-5-ureidoimidazoline decarboxylase" evidence="8">
    <location>
        <begin position="7"/>
        <end position="160"/>
    </location>
</feature>
<evidence type="ECO:0000256" key="4">
    <source>
        <dbReference type="ARBA" id="ARBA00022631"/>
    </source>
</evidence>
<dbReference type="Gene3D" id="1.10.3330.10">
    <property type="entry name" value="Oxo-4-hydroxy-4-carboxy-5-ureidoimidazoline decarboxylase"/>
    <property type="match status" value="1"/>
</dbReference>
<dbReference type="EC" id="4.1.1.97" evidence="3"/>
<dbReference type="InterPro" id="IPR036778">
    <property type="entry name" value="OHCU_decarboxylase_sf"/>
</dbReference>
<comment type="catalytic activity">
    <reaction evidence="1">
        <text>5-hydroxy-2-oxo-4-ureido-2,5-dihydro-1H-imidazole-5-carboxylate + H(+) = (S)-allantoin + CO2</text>
        <dbReference type="Rhea" id="RHEA:26301"/>
        <dbReference type="ChEBI" id="CHEBI:15378"/>
        <dbReference type="ChEBI" id="CHEBI:15678"/>
        <dbReference type="ChEBI" id="CHEBI:16526"/>
        <dbReference type="ChEBI" id="CHEBI:58639"/>
        <dbReference type="EC" id="4.1.1.97"/>
    </reaction>
</comment>
<proteinExistence type="predicted"/>
<dbReference type="PANTHER" id="PTHR43466">
    <property type="entry name" value="2-OXO-4-HYDROXY-4-CARBOXY-5-UREIDOIMIDAZOLINE DECARBOXYLASE-RELATED"/>
    <property type="match status" value="1"/>
</dbReference>
<reference evidence="9" key="1">
    <citation type="journal article" date="2014" name="Int. J. Syst. Evol. Microbiol.">
        <title>Complete genome sequence of Corynebacterium casei LMG S-19264T (=DSM 44701T), isolated from a smear-ripened cheese.</title>
        <authorList>
            <consortium name="US DOE Joint Genome Institute (JGI-PGF)"/>
            <person name="Walter F."/>
            <person name="Albersmeier A."/>
            <person name="Kalinowski J."/>
            <person name="Ruckert C."/>
        </authorList>
    </citation>
    <scope>NUCLEOTIDE SEQUENCE</scope>
    <source>
        <strain evidence="9">VKM Ac-1020</strain>
    </source>
</reference>
<dbReference type="PANTHER" id="PTHR43466:SF1">
    <property type="entry name" value="2-OXO-4-HYDROXY-4-CARBOXY-5-UREIDOIMIDAZOLINE DECARBOXYLASE-RELATED"/>
    <property type="match status" value="1"/>
</dbReference>
<dbReference type="RefSeq" id="WP_271173946.1">
    <property type="nucleotide sequence ID" value="NZ_BSEJ01000011.1"/>
</dbReference>